<dbReference type="InterPro" id="IPR050889">
    <property type="entry name" value="Dendritic_Spine_Reg/Scaffold"/>
</dbReference>
<dbReference type="InterPro" id="IPR002110">
    <property type="entry name" value="Ankyrin_rpt"/>
</dbReference>
<dbReference type="PANTHER" id="PTHR24166:SF48">
    <property type="entry name" value="PROTEIN VAPYRIN"/>
    <property type="match status" value="1"/>
</dbReference>
<dbReference type="Gene3D" id="1.25.40.20">
    <property type="entry name" value="Ankyrin repeat-containing domain"/>
    <property type="match status" value="1"/>
</dbReference>
<evidence type="ECO:0000256" key="3">
    <source>
        <dbReference type="PROSITE-ProRule" id="PRU00023"/>
    </source>
</evidence>
<accession>A0A0C2FXT2</accession>
<dbReference type="PROSITE" id="PS51257">
    <property type="entry name" value="PROKAR_LIPOPROTEIN"/>
    <property type="match status" value="1"/>
</dbReference>
<evidence type="ECO:0000313" key="5">
    <source>
        <dbReference type="Proteomes" id="UP000054047"/>
    </source>
</evidence>
<dbReference type="SMART" id="SM00248">
    <property type="entry name" value="ANK"/>
    <property type="match status" value="3"/>
</dbReference>
<keyword evidence="2 3" id="KW-0040">ANK repeat</keyword>
<dbReference type="EMBL" id="KN746625">
    <property type="protein sequence ID" value="KIH51444.1"/>
    <property type="molecule type" value="Genomic_DNA"/>
</dbReference>
<evidence type="ECO:0000256" key="1">
    <source>
        <dbReference type="ARBA" id="ARBA00022737"/>
    </source>
</evidence>
<name>A0A0C2FXT2_9BILA</name>
<gene>
    <name evidence="4" type="ORF">ANCDUO_18470</name>
</gene>
<keyword evidence="5" id="KW-1185">Reference proteome</keyword>
<keyword evidence="1" id="KW-0677">Repeat</keyword>
<dbReference type="AlphaFoldDB" id="A0A0C2FXT2"/>
<feature type="repeat" description="ANK" evidence="3">
    <location>
        <begin position="13"/>
        <end position="45"/>
    </location>
</feature>
<organism evidence="4 5">
    <name type="scientific">Ancylostoma duodenale</name>
    <dbReference type="NCBI Taxonomy" id="51022"/>
    <lineage>
        <taxon>Eukaryota</taxon>
        <taxon>Metazoa</taxon>
        <taxon>Ecdysozoa</taxon>
        <taxon>Nematoda</taxon>
        <taxon>Chromadorea</taxon>
        <taxon>Rhabditida</taxon>
        <taxon>Rhabditina</taxon>
        <taxon>Rhabditomorpha</taxon>
        <taxon>Strongyloidea</taxon>
        <taxon>Ancylostomatidae</taxon>
        <taxon>Ancylostomatinae</taxon>
        <taxon>Ancylostoma</taxon>
    </lineage>
</organism>
<proteinExistence type="predicted"/>
<dbReference type="PANTHER" id="PTHR24166">
    <property type="entry name" value="ROLLING PEBBLES, ISOFORM B"/>
    <property type="match status" value="1"/>
</dbReference>
<dbReference type="SUPFAM" id="SSF48403">
    <property type="entry name" value="Ankyrin repeat"/>
    <property type="match status" value="1"/>
</dbReference>
<dbReference type="InterPro" id="IPR036770">
    <property type="entry name" value="Ankyrin_rpt-contain_sf"/>
</dbReference>
<dbReference type="PROSITE" id="PS50297">
    <property type="entry name" value="ANK_REP_REGION"/>
    <property type="match status" value="2"/>
</dbReference>
<dbReference type="OrthoDB" id="1577640at2759"/>
<dbReference type="PRINTS" id="PR01415">
    <property type="entry name" value="ANKYRIN"/>
</dbReference>
<dbReference type="Pfam" id="PF12796">
    <property type="entry name" value="Ank_2"/>
    <property type="match status" value="1"/>
</dbReference>
<reference evidence="4 5" key="1">
    <citation type="submission" date="2013-12" db="EMBL/GenBank/DDBJ databases">
        <title>Draft genome of the parsitic nematode Ancylostoma duodenale.</title>
        <authorList>
            <person name="Mitreva M."/>
        </authorList>
    </citation>
    <scope>NUCLEOTIDE SEQUENCE [LARGE SCALE GENOMIC DNA]</scope>
    <source>
        <strain evidence="4 5">Zhejiang</strain>
    </source>
</reference>
<dbReference type="Proteomes" id="UP000054047">
    <property type="component" value="Unassembled WGS sequence"/>
</dbReference>
<feature type="repeat" description="ANK" evidence="3">
    <location>
        <begin position="46"/>
        <end position="78"/>
    </location>
</feature>
<evidence type="ECO:0000256" key="2">
    <source>
        <dbReference type="ARBA" id="ARBA00023043"/>
    </source>
</evidence>
<evidence type="ECO:0000313" key="4">
    <source>
        <dbReference type="EMBL" id="KIH51444.1"/>
    </source>
</evidence>
<protein>
    <submittedName>
        <fullName evidence="4">Ankyrin repeat protein</fullName>
    </submittedName>
</protein>
<sequence length="141" mass="15151">MSERLQLDDCNRRGQTALMMAAACGNLQVVRLLLEQGASVDRADSRDRQALHYASSCSQNVVVDALLQAGADPNAADSDGMTPLLEACASGHELTTCSLLEYLTERAGLLQQGIDGGIVKIWDIWMEYAGEDRGVTSEPPP</sequence>
<dbReference type="PROSITE" id="PS50088">
    <property type="entry name" value="ANK_REPEAT"/>
    <property type="match status" value="2"/>
</dbReference>